<name>A0A6A5K2Y3_9PLEO</name>
<reference evidence="1" key="1">
    <citation type="submission" date="2020-01" db="EMBL/GenBank/DDBJ databases">
        <authorList>
            <consortium name="DOE Joint Genome Institute"/>
            <person name="Haridas S."/>
            <person name="Albert R."/>
            <person name="Binder M."/>
            <person name="Bloem J."/>
            <person name="Labutti K."/>
            <person name="Salamov A."/>
            <person name="Andreopoulos B."/>
            <person name="Baker S.E."/>
            <person name="Barry K."/>
            <person name="Bills G."/>
            <person name="Bluhm B.H."/>
            <person name="Cannon C."/>
            <person name="Castanera R."/>
            <person name="Culley D.E."/>
            <person name="Daum C."/>
            <person name="Ezra D."/>
            <person name="Gonzalez J.B."/>
            <person name="Henrissat B."/>
            <person name="Kuo A."/>
            <person name="Liang C."/>
            <person name="Lipzen A."/>
            <person name="Lutzoni F."/>
            <person name="Magnuson J."/>
            <person name="Mondo S."/>
            <person name="Nolan M."/>
            <person name="Ohm R."/>
            <person name="Pangilinan J."/>
            <person name="Park H.-J."/>
            <person name="Ramirez L."/>
            <person name="Alfaro M."/>
            <person name="Sun H."/>
            <person name="Tritt A."/>
            <person name="Yoshinaga Y."/>
            <person name="Zwiers L.-H."/>
            <person name="Turgeon B.G."/>
            <person name="Goodwin S.B."/>
            <person name="Spatafora J.W."/>
            <person name="Crous P.W."/>
            <person name="Grigoriev I.V."/>
        </authorList>
    </citation>
    <scope>NUCLEOTIDE SEQUENCE</scope>
    <source>
        <strain evidence="1">P77</strain>
    </source>
</reference>
<keyword evidence="2" id="KW-1185">Reference proteome</keyword>
<protein>
    <submittedName>
        <fullName evidence="1">Uncharacterized protein</fullName>
    </submittedName>
</protein>
<organism evidence="1 2">
    <name type="scientific">Decorospora gaudefroyi</name>
    <dbReference type="NCBI Taxonomy" id="184978"/>
    <lineage>
        <taxon>Eukaryota</taxon>
        <taxon>Fungi</taxon>
        <taxon>Dikarya</taxon>
        <taxon>Ascomycota</taxon>
        <taxon>Pezizomycotina</taxon>
        <taxon>Dothideomycetes</taxon>
        <taxon>Pleosporomycetidae</taxon>
        <taxon>Pleosporales</taxon>
        <taxon>Pleosporineae</taxon>
        <taxon>Pleosporaceae</taxon>
        <taxon>Decorospora</taxon>
    </lineage>
</organism>
<sequence>MQSCVEDKCNILEIPGETTAPTSTQLDRGSPEFTLEEDDGRAFIQAYEKKSLFGPGDRVRYREPDSHTIEGPYLVASVPSPGKYILCLADDKSVLAKEGEEIPEERLELVRGPEPGRS</sequence>
<dbReference type="OrthoDB" id="4725400at2759"/>
<dbReference type="AlphaFoldDB" id="A0A6A5K2Y3"/>
<proteinExistence type="predicted"/>
<dbReference type="EMBL" id="ML975523">
    <property type="protein sequence ID" value="KAF1828592.1"/>
    <property type="molecule type" value="Genomic_DNA"/>
</dbReference>
<evidence type="ECO:0000313" key="2">
    <source>
        <dbReference type="Proteomes" id="UP000800040"/>
    </source>
</evidence>
<dbReference type="Proteomes" id="UP000800040">
    <property type="component" value="Unassembled WGS sequence"/>
</dbReference>
<evidence type="ECO:0000313" key="1">
    <source>
        <dbReference type="EMBL" id="KAF1828592.1"/>
    </source>
</evidence>
<accession>A0A6A5K2Y3</accession>
<gene>
    <name evidence="1" type="ORF">BDW02DRAFT_537916</name>
</gene>